<dbReference type="Pfam" id="PF14432">
    <property type="entry name" value="DYW_deaminase"/>
    <property type="match status" value="1"/>
</dbReference>
<dbReference type="AlphaFoldDB" id="A0AAF1AL22"/>
<gene>
    <name evidence="5" type="ORF">DCAR_0205840</name>
</gene>
<evidence type="ECO:0000313" key="5">
    <source>
        <dbReference type="EMBL" id="WOG86623.1"/>
    </source>
</evidence>
<dbReference type="EMBL" id="CP093344">
    <property type="protein sequence ID" value="WOG86623.1"/>
    <property type="molecule type" value="Genomic_DNA"/>
</dbReference>
<dbReference type="PANTHER" id="PTHR47926">
    <property type="entry name" value="PENTATRICOPEPTIDE REPEAT-CONTAINING PROTEIN"/>
    <property type="match status" value="1"/>
</dbReference>
<dbReference type="Pfam" id="PF13041">
    <property type="entry name" value="PPR_2"/>
    <property type="match status" value="4"/>
</dbReference>
<keyword evidence="6" id="KW-1185">Reference proteome</keyword>
<dbReference type="NCBIfam" id="TIGR00756">
    <property type="entry name" value="PPR"/>
    <property type="match status" value="6"/>
</dbReference>
<feature type="domain" description="DYW" evidence="4">
    <location>
        <begin position="706"/>
        <end position="793"/>
    </location>
</feature>
<reference evidence="5" key="2">
    <citation type="submission" date="2022-03" db="EMBL/GenBank/DDBJ databases">
        <title>Draft title - Genomic analysis of global carrot germplasm unveils the trajectory of domestication and the origin of high carotenoid orange carrot.</title>
        <authorList>
            <person name="Iorizzo M."/>
            <person name="Ellison S."/>
            <person name="Senalik D."/>
            <person name="Macko-Podgorni A."/>
            <person name="Grzebelus D."/>
            <person name="Bostan H."/>
            <person name="Rolling W."/>
            <person name="Curaba J."/>
            <person name="Simon P."/>
        </authorList>
    </citation>
    <scope>NUCLEOTIDE SEQUENCE</scope>
    <source>
        <tissue evidence="5">Leaf</tissue>
    </source>
</reference>
<feature type="repeat" description="PPR" evidence="3">
    <location>
        <begin position="489"/>
        <end position="523"/>
    </location>
</feature>
<evidence type="ECO:0000256" key="2">
    <source>
        <dbReference type="ARBA" id="ARBA00022737"/>
    </source>
</evidence>
<dbReference type="Pfam" id="PF20431">
    <property type="entry name" value="E_motif"/>
    <property type="match status" value="1"/>
</dbReference>
<dbReference type="InterPro" id="IPR011990">
    <property type="entry name" value="TPR-like_helical_dom_sf"/>
</dbReference>
<dbReference type="Proteomes" id="UP000077755">
    <property type="component" value="Chromosome 2"/>
</dbReference>
<dbReference type="PROSITE" id="PS51375">
    <property type="entry name" value="PPR"/>
    <property type="match status" value="6"/>
</dbReference>
<feature type="repeat" description="PPR" evidence="3">
    <location>
        <begin position="187"/>
        <end position="221"/>
    </location>
</feature>
<proteinExistence type="inferred from homology"/>
<evidence type="ECO:0000259" key="4">
    <source>
        <dbReference type="Pfam" id="PF14432"/>
    </source>
</evidence>
<accession>A0AAF1AL22</accession>
<keyword evidence="2" id="KW-0677">Repeat</keyword>
<reference evidence="5" key="1">
    <citation type="journal article" date="2016" name="Nat. Genet.">
        <title>A high-quality carrot genome assembly provides new insights into carotenoid accumulation and asterid genome evolution.</title>
        <authorList>
            <person name="Iorizzo M."/>
            <person name="Ellison S."/>
            <person name="Senalik D."/>
            <person name="Zeng P."/>
            <person name="Satapoomin P."/>
            <person name="Huang J."/>
            <person name="Bowman M."/>
            <person name="Iovene M."/>
            <person name="Sanseverino W."/>
            <person name="Cavagnaro P."/>
            <person name="Yildiz M."/>
            <person name="Macko-Podgorni A."/>
            <person name="Moranska E."/>
            <person name="Grzebelus E."/>
            <person name="Grzebelus D."/>
            <person name="Ashrafi H."/>
            <person name="Zheng Z."/>
            <person name="Cheng S."/>
            <person name="Spooner D."/>
            <person name="Van Deynze A."/>
            <person name="Simon P."/>
        </authorList>
    </citation>
    <scope>NUCLEOTIDE SEQUENCE</scope>
    <source>
        <tissue evidence="5">Leaf</tissue>
    </source>
</reference>
<feature type="repeat" description="PPR" evidence="3">
    <location>
        <begin position="288"/>
        <end position="322"/>
    </location>
</feature>
<evidence type="ECO:0000256" key="1">
    <source>
        <dbReference type="ARBA" id="ARBA00006643"/>
    </source>
</evidence>
<dbReference type="FunFam" id="1.25.40.10:FF:000344">
    <property type="entry name" value="Pentatricopeptide repeat-containing protein"/>
    <property type="match status" value="1"/>
</dbReference>
<dbReference type="GO" id="GO:0003723">
    <property type="term" value="F:RNA binding"/>
    <property type="evidence" value="ECO:0007669"/>
    <property type="project" value="InterPro"/>
</dbReference>
<sequence>MGDLKEAMRLFSQPEKSSLDSKTCGAILQLCAEFKALSDGKKVHDFVCGNGGEIDEFVCAKLVFMYVNCGDLEEGRRVFDTIENEKVFLWNLLISEYAKIGKYEESVGLFMRMRHLGVEADVYTLTCVLKCYGTLGRVVEGERVHGYLLKIGFGSNNSVVNSLIGFYFRCERPDSACKLFDILTDRDKITWNSMISGYVANGCARKALMVFVEMLSESVSVELAVMVNVLVAIGSLERLDLARAVHGYGIKGSLFSETNFANTLLDVYSKCGDMDGSIKIFRNMGQKNVVTYTALMGSYARGSLFIEAIKLFDDMKRDGIKPDVFTATSILHACACNGSLEIGKDVHRYIRESNMQLTLFASNALIDMYAKCGSMEDALTVFSEMPRTDIVSWNTMIGGYSKNRLPNEALDLFVKMQKDLKPDNVTISCVLPSCGSLSALDRGREIHSFVLKNGLSSDQFVMNALLDMYVKCGALVLARSLFSIMPDKNLVSWTVMIAGYGMHGFGREAVSTFSEMRRAGIKPDSASFISILYSCSHSGLLDEGWSLFNIMRNDCKIEPTLEHYTCMVDLLSRAGKLAKAYSFIKNMPINPDCFIWGVLLRGCRIHHDLKLVEKVAEHIFELEPENTEYYVLLANSYAEAEQWEEVKKLRQKIGLDGLKKERECSWIELKGKVHIFVAGDNGHPLAKNINILLKKLQENMKQQGKSLNMRYALINADEMQKEEAHCRHSEKLAMAFGILSSSPGKIIRITKNLRVCSDCHEMAKYISKVIGREIIVRDSYRFHHFKEGCCSCRG</sequence>
<name>A0AAF1AL22_DAUCS</name>
<comment type="similarity">
    <text evidence="1">Belongs to the PPR family. PCMP-H subfamily.</text>
</comment>
<dbReference type="Pfam" id="PF01535">
    <property type="entry name" value="PPR"/>
    <property type="match status" value="4"/>
</dbReference>
<dbReference type="InterPro" id="IPR032867">
    <property type="entry name" value="DYW_dom"/>
</dbReference>
<evidence type="ECO:0000313" key="6">
    <source>
        <dbReference type="Proteomes" id="UP000077755"/>
    </source>
</evidence>
<dbReference type="FunFam" id="1.25.40.10:FF:000366">
    <property type="entry name" value="Pentatricopeptide (PPR) repeat-containing protein"/>
    <property type="match status" value="1"/>
</dbReference>
<evidence type="ECO:0000256" key="3">
    <source>
        <dbReference type="PROSITE-ProRule" id="PRU00708"/>
    </source>
</evidence>
<protein>
    <recommendedName>
        <fullName evidence="4">DYW domain-containing protein</fullName>
    </recommendedName>
</protein>
<feature type="repeat" description="PPR" evidence="3">
    <location>
        <begin position="358"/>
        <end position="388"/>
    </location>
</feature>
<dbReference type="PANTHER" id="PTHR47926:SF362">
    <property type="entry name" value="DYW DOMAIN-CONTAINING PROTEIN"/>
    <property type="match status" value="1"/>
</dbReference>
<dbReference type="InterPro" id="IPR046848">
    <property type="entry name" value="E_motif"/>
</dbReference>
<dbReference type="GO" id="GO:0008270">
    <property type="term" value="F:zinc ion binding"/>
    <property type="evidence" value="ECO:0007669"/>
    <property type="project" value="InterPro"/>
</dbReference>
<dbReference type="InterPro" id="IPR046960">
    <property type="entry name" value="PPR_At4g14850-like_plant"/>
</dbReference>
<feature type="repeat" description="PPR" evidence="3">
    <location>
        <begin position="86"/>
        <end position="120"/>
    </location>
</feature>
<organism evidence="5 6">
    <name type="scientific">Daucus carota subsp. sativus</name>
    <name type="common">Carrot</name>
    <dbReference type="NCBI Taxonomy" id="79200"/>
    <lineage>
        <taxon>Eukaryota</taxon>
        <taxon>Viridiplantae</taxon>
        <taxon>Streptophyta</taxon>
        <taxon>Embryophyta</taxon>
        <taxon>Tracheophyta</taxon>
        <taxon>Spermatophyta</taxon>
        <taxon>Magnoliopsida</taxon>
        <taxon>eudicotyledons</taxon>
        <taxon>Gunneridae</taxon>
        <taxon>Pentapetalae</taxon>
        <taxon>asterids</taxon>
        <taxon>campanulids</taxon>
        <taxon>Apiales</taxon>
        <taxon>Apiaceae</taxon>
        <taxon>Apioideae</taxon>
        <taxon>Scandiceae</taxon>
        <taxon>Daucinae</taxon>
        <taxon>Daucus</taxon>
        <taxon>Daucus sect. Daucus</taxon>
    </lineage>
</organism>
<dbReference type="FunFam" id="1.25.40.10:FF:000031">
    <property type="entry name" value="Pentatricopeptide repeat-containing protein mitochondrial"/>
    <property type="match status" value="1"/>
</dbReference>
<dbReference type="Gene3D" id="1.25.40.10">
    <property type="entry name" value="Tetratricopeptide repeat domain"/>
    <property type="match status" value="6"/>
</dbReference>
<feature type="repeat" description="PPR" evidence="3">
    <location>
        <begin position="389"/>
        <end position="419"/>
    </location>
</feature>
<dbReference type="GO" id="GO:0009451">
    <property type="term" value="P:RNA modification"/>
    <property type="evidence" value="ECO:0007669"/>
    <property type="project" value="InterPro"/>
</dbReference>
<dbReference type="InterPro" id="IPR002885">
    <property type="entry name" value="PPR_rpt"/>
</dbReference>